<keyword evidence="8" id="KW-0479">Metal-binding</keyword>
<dbReference type="GO" id="GO:0046872">
    <property type="term" value="F:metal ion binding"/>
    <property type="evidence" value="ECO:0007669"/>
    <property type="project" value="UniProtKB-KW"/>
</dbReference>
<evidence type="ECO:0000256" key="9">
    <source>
        <dbReference type="ARBA" id="ARBA00022741"/>
    </source>
</evidence>
<name>A0A098VU69_9MICR</name>
<dbReference type="Gene3D" id="3.40.50.460">
    <property type="entry name" value="Phosphofructokinase domain"/>
    <property type="match status" value="2"/>
</dbReference>
<evidence type="ECO:0000256" key="1">
    <source>
        <dbReference type="ARBA" id="ARBA00001946"/>
    </source>
</evidence>
<dbReference type="GO" id="GO:0005945">
    <property type="term" value="C:6-phosphofructokinase complex"/>
    <property type="evidence" value="ECO:0007669"/>
    <property type="project" value="TreeGrafter"/>
</dbReference>
<evidence type="ECO:0000259" key="15">
    <source>
        <dbReference type="Pfam" id="PF00365"/>
    </source>
</evidence>
<keyword evidence="10 16" id="KW-0418">Kinase</keyword>
<dbReference type="InterPro" id="IPR000023">
    <property type="entry name" value="Phosphofructokinase_dom"/>
</dbReference>
<dbReference type="GO" id="GO:0070095">
    <property type="term" value="F:fructose-6-phosphate binding"/>
    <property type="evidence" value="ECO:0007669"/>
    <property type="project" value="TreeGrafter"/>
</dbReference>
<dbReference type="UniPathway" id="UPA00109">
    <property type="reaction ID" value="UER00182"/>
</dbReference>
<dbReference type="PANTHER" id="PTHR13697">
    <property type="entry name" value="PHOSPHOFRUCTOKINASE"/>
    <property type="match status" value="1"/>
</dbReference>
<evidence type="ECO:0000256" key="3">
    <source>
        <dbReference type="ARBA" id="ARBA00004679"/>
    </source>
</evidence>
<dbReference type="GO" id="GO:0006002">
    <property type="term" value="P:fructose 6-phosphate metabolic process"/>
    <property type="evidence" value="ECO:0007669"/>
    <property type="project" value="InterPro"/>
</dbReference>
<dbReference type="EC" id="2.7.1.11" evidence="4"/>
<dbReference type="HOGENOM" id="CLU_011053_0_0_1"/>
<evidence type="ECO:0000313" key="17">
    <source>
        <dbReference type="Proteomes" id="UP000029725"/>
    </source>
</evidence>
<evidence type="ECO:0000256" key="7">
    <source>
        <dbReference type="ARBA" id="ARBA00022679"/>
    </source>
</evidence>
<gene>
    <name evidence="16" type="ORF">DI09_3p80</name>
</gene>
<dbReference type="PROSITE" id="PS00433">
    <property type="entry name" value="PHOSPHOFRUCTOKINASE"/>
    <property type="match status" value="1"/>
</dbReference>
<dbReference type="GeneID" id="25259872"/>
<dbReference type="SUPFAM" id="SSF53784">
    <property type="entry name" value="Phosphofructokinase"/>
    <property type="match status" value="2"/>
</dbReference>
<keyword evidence="13" id="KW-0324">Glycolysis</keyword>
<dbReference type="GO" id="GO:0061621">
    <property type="term" value="P:canonical glycolysis"/>
    <property type="evidence" value="ECO:0007669"/>
    <property type="project" value="TreeGrafter"/>
</dbReference>
<evidence type="ECO:0000256" key="8">
    <source>
        <dbReference type="ARBA" id="ARBA00022723"/>
    </source>
</evidence>
<dbReference type="GO" id="GO:0048029">
    <property type="term" value="F:monosaccharide binding"/>
    <property type="evidence" value="ECO:0007669"/>
    <property type="project" value="TreeGrafter"/>
</dbReference>
<evidence type="ECO:0000256" key="2">
    <source>
        <dbReference type="ARBA" id="ARBA00004496"/>
    </source>
</evidence>
<dbReference type="InterPro" id="IPR015912">
    <property type="entry name" value="Phosphofructokinase_CS"/>
</dbReference>
<comment type="pathway">
    <text evidence="3">Carbohydrate degradation; glycolysis; D-glyceraldehyde 3-phosphate and glycerone phosphate from D-glucose: step 3/4.</text>
</comment>
<keyword evidence="7" id="KW-0808">Transferase</keyword>
<dbReference type="EMBL" id="JMKJ01000333">
    <property type="protein sequence ID" value="KGG51246.1"/>
    <property type="molecule type" value="Genomic_DNA"/>
</dbReference>
<evidence type="ECO:0000256" key="6">
    <source>
        <dbReference type="ARBA" id="ARBA00022533"/>
    </source>
</evidence>
<dbReference type="AlphaFoldDB" id="A0A098VU69"/>
<dbReference type="VEuPathDB" id="MicrosporidiaDB:DI09_3p80"/>
<reference evidence="16 17" key="1">
    <citation type="submission" date="2014-04" db="EMBL/GenBank/DDBJ databases">
        <title>A new species of microsporidia sheds light on the evolution of extreme parasitism.</title>
        <authorList>
            <person name="Haag K.L."/>
            <person name="James T.Y."/>
            <person name="Larsson R."/>
            <person name="Schaer T.M."/>
            <person name="Refardt D."/>
            <person name="Pombert J.-F."/>
            <person name="Ebert D."/>
        </authorList>
    </citation>
    <scope>NUCLEOTIDE SEQUENCE [LARGE SCALE GENOMIC DNA]</scope>
    <source>
        <strain evidence="16 17">UGP3</strain>
        <tissue evidence="16">Spores</tissue>
    </source>
</reference>
<dbReference type="NCBIfam" id="TIGR02478">
    <property type="entry name" value="6PF1K_euk"/>
    <property type="match status" value="1"/>
</dbReference>
<dbReference type="Gene3D" id="3.40.50.450">
    <property type="match status" value="2"/>
</dbReference>
<evidence type="ECO:0000256" key="5">
    <source>
        <dbReference type="ARBA" id="ARBA00022490"/>
    </source>
</evidence>
<evidence type="ECO:0000313" key="16">
    <source>
        <dbReference type="EMBL" id="KGG51246.1"/>
    </source>
</evidence>
<sequence>MAIDSEIYEYHRVTPSPPPRSFQEDDEGLDQPKQKLRIAVLTSGGDSQGMNAAIRSVVRMSLSSGCVPYAVREGYEGLVQGGPMIIEFNWNSVAQIMPLGGTIIGSARSARFRSREGRLAAVRNLLLLQIDSLVVIGGDGSLTGADLLRQEWPSLVQELEATGELPKGTLERHPAVNIAGLIGSIDKDMLGTEMTIGADSALHRITEAIDAITTSACSHQRAFIIEVMGRNCGWLALAAALASGADWLFIPEQPQNSEKWPEALCQAITRNRALGKRESIVLLSEGAVDGDGRPITAAMVQKTLTERLKLDVRATVLGHVQRGGMPSAYDRILAALQGVYAVSSLVNAAKKRHPNGAATIIGMQGGSICTLPLRECVALTRSIDDAAKRNVLGEVFRLRDRDFHQDFEIYEALCASAQGASLLAPNAPRMAVVHVGPPCGGMNTATFAMVRAAINRGFQPLALLGGWGSVALDAETGPCRCQSENGSKPEKLCCACDRKPTTTTLSWMDVDGWVGEGGSHLGTDRTLPSGRLGNIARLFEQERVQALLIIGGYEAYLSLRQLQAAGADHSILGRIQMVVVPATISNNVPGTDITLGSDTALNMIVASCDAIRQSASSQKRTFVVEVHGGKCGYLSLLGGLAAAATFSYLPEEGIMVEDILREAAHLRRRFQDDRRLGRLIVLPEHLSPALTGESLAALLEMESEGEFDVRVSKLGHLQQGREPSPFDRLLAMRFAWLAVEHLASMAMEARRVSNDANPMEMAQKQAFEASDALGTRCSLIGLHCGAVRLSSISALGAIADDHNRRTKHPSWMRYRPIAQLLAKYTVSQEALKAALDIPEGVLSLPDKPDKV</sequence>
<dbReference type="Pfam" id="PF00365">
    <property type="entry name" value="PFK"/>
    <property type="match status" value="2"/>
</dbReference>
<feature type="domain" description="Phosphofructokinase" evidence="15">
    <location>
        <begin position="37"/>
        <end position="343"/>
    </location>
</feature>
<dbReference type="GO" id="GO:0030388">
    <property type="term" value="P:fructose 1,6-bisphosphate metabolic process"/>
    <property type="evidence" value="ECO:0007669"/>
    <property type="project" value="TreeGrafter"/>
</dbReference>
<dbReference type="FunFam" id="3.40.50.460:FF:000007">
    <property type="entry name" value="ATP-dependent 6-phosphofructokinase"/>
    <property type="match status" value="1"/>
</dbReference>
<dbReference type="GO" id="GO:0003872">
    <property type="term" value="F:6-phosphofructokinase activity"/>
    <property type="evidence" value="ECO:0007669"/>
    <property type="project" value="UniProtKB-EC"/>
</dbReference>
<evidence type="ECO:0000256" key="10">
    <source>
        <dbReference type="ARBA" id="ARBA00022777"/>
    </source>
</evidence>
<keyword evidence="6" id="KW-0021">Allosteric enzyme</keyword>
<organism evidence="16 17">
    <name type="scientific">Mitosporidium daphniae</name>
    <dbReference type="NCBI Taxonomy" id="1485682"/>
    <lineage>
        <taxon>Eukaryota</taxon>
        <taxon>Fungi</taxon>
        <taxon>Fungi incertae sedis</taxon>
        <taxon>Microsporidia</taxon>
        <taxon>Mitosporidium</taxon>
    </lineage>
</organism>
<comment type="caution">
    <text evidence="16">The sequence shown here is derived from an EMBL/GenBank/DDBJ whole genome shotgun (WGS) entry which is preliminary data.</text>
</comment>
<dbReference type="InterPro" id="IPR009161">
    <property type="entry name" value="6-Pfructokinase_euk"/>
</dbReference>
<protein>
    <recommendedName>
        <fullName evidence="4">6-phosphofructokinase</fullName>
        <ecNumber evidence="4">2.7.1.11</ecNumber>
    </recommendedName>
</protein>
<evidence type="ECO:0000256" key="13">
    <source>
        <dbReference type="ARBA" id="ARBA00023152"/>
    </source>
</evidence>
<keyword evidence="12" id="KW-0460">Magnesium</keyword>
<dbReference type="OrthoDB" id="537915at2759"/>
<dbReference type="InterPro" id="IPR035966">
    <property type="entry name" value="PKF_sf"/>
</dbReference>
<keyword evidence="11" id="KW-0067">ATP-binding</keyword>
<keyword evidence="17" id="KW-1185">Reference proteome</keyword>
<evidence type="ECO:0000256" key="4">
    <source>
        <dbReference type="ARBA" id="ARBA00012055"/>
    </source>
</evidence>
<evidence type="ECO:0000256" key="11">
    <source>
        <dbReference type="ARBA" id="ARBA00022840"/>
    </source>
</evidence>
<proteinExistence type="predicted"/>
<keyword evidence="5" id="KW-0963">Cytoplasm</keyword>
<accession>A0A098VU69</accession>
<dbReference type="PANTHER" id="PTHR13697:SF4">
    <property type="entry name" value="ATP-DEPENDENT 6-PHOSPHOFRUCTOKINASE"/>
    <property type="match status" value="1"/>
</dbReference>
<comment type="subcellular location">
    <subcellularLocation>
        <location evidence="2">Cytoplasm</location>
    </subcellularLocation>
</comment>
<comment type="cofactor">
    <cofactor evidence="1">
        <name>Mg(2+)</name>
        <dbReference type="ChEBI" id="CHEBI:18420"/>
    </cofactor>
</comment>
<dbReference type="RefSeq" id="XP_013237741.1">
    <property type="nucleotide sequence ID" value="XM_013382287.1"/>
</dbReference>
<comment type="catalytic activity">
    <reaction evidence="14">
        <text>beta-D-fructose 6-phosphate + ATP = beta-D-fructose 1,6-bisphosphate + ADP + H(+)</text>
        <dbReference type="Rhea" id="RHEA:16109"/>
        <dbReference type="ChEBI" id="CHEBI:15378"/>
        <dbReference type="ChEBI" id="CHEBI:30616"/>
        <dbReference type="ChEBI" id="CHEBI:32966"/>
        <dbReference type="ChEBI" id="CHEBI:57634"/>
        <dbReference type="ChEBI" id="CHEBI:456216"/>
        <dbReference type="EC" id="2.7.1.11"/>
    </reaction>
</comment>
<dbReference type="InterPro" id="IPR022953">
    <property type="entry name" value="ATP_PFK"/>
</dbReference>
<dbReference type="GO" id="GO:0005524">
    <property type="term" value="F:ATP binding"/>
    <property type="evidence" value="ECO:0007669"/>
    <property type="project" value="UniProtKB-KW"/>
</dbReference>
<dbReference type="GO" id="GO:0042802">
    <property type="term" value="F:identical protein binding"/>
    <property type="evidence" value="ECO:0007669"/>
    <property type="project" value="TreeGrafter"/>
</dbReference>
<dbReference type="GO" id="GO:0016208">
    <property type="term" value="F:AMP binding"/>
    <property type="evidence" value="ECO:0007669"/>
    <property type="project" value="TreeGrafter"/>
</dbReference>
<evidence type="ECO:0000256" key="12">
    <source>
        <dbReference type="ARBA" id="ARBA00022842"/>
    </source>
</evidence>
<dbReference type="PRINTS" id="PR00476">
    <property type="entry name" value="PHFRCTKINASE"/>
</dbReference>
<dbReference type="GO" id="GO:0005739">
    <property type="term" value="C:mitochondrion"/>
    <property type="evidence" value="ECO:0007669"/>
    <property type="project" value="TreeGrafter"/>
</dbReference>
<evidence type="ECO:0000256" key="14">
    <source>
        <dbReference type="ARBA" id="ARBA00048070"/>
    </source>
</evidence>
<dbReference type="Proteomes" id="UP000029725">
    <property type="component" value="Unassembled WGS sequence"/>
</dbReference>
<keyword evidence="9" id="KW-0547">Nucleotide-binding</keyword>
<feature type="domain" description="Phosphofructokinase" evidence="15">
    <location>
        <begin position="429"/>
        <end position="742"/>
    </location>
</feature>